<dbReference type="EMBL" id="AFZE01000003">
    <property type="protein sequence ID" value="EHL16363.1"/>
    <property type="molecule type" value="Genomic_DNA"/>
</dbReference>
<reference evidence="3 7" key="2">
    <citation type="submission" date="2012-05" db="EMBL/GenBank/DDBJ databases">
        <title>The Genome Sequence of Eubacteriaceae bacterium CM2.</title>
        <authorList>
            <consortium name="The Broad Institute Genome Sequencing Platform"/>
            <person name="Earl A."/>
            <person name="Ward D."/>
            <person name="Feldgarden M."/>
            <person name="Gevers D."/>
            <person name="Sizova M."/>
            <person name="Hazen A."/>
            <person name="Epstein S."/>
            <person name="Walker B."/>
            <person name="Young S.K."/>
            <person name="Zeng Q."/>
            <person name="Gargeya S."/>
            <person name="Fitzgerald M."/>
            <person name="Haas B."/>
            <person name="Abouelleil A."/>
            <person name="Alvarado L."/>
            <person name="Arachchi H.M."/>
            <person name="Berlin A."/>
            <person name="Chapman S.B."/>
            <person name="Goldberg J."/>
            <person name="Griggs A."/>
            <person name="Gujja S."/>
            <person name="Hansen M."/>
            <person name="Howarth C."/>
            <person name="Imamovic A."/>
            <person name="Larimer J."/>
            <person name="McCowen C."/>
            <person name="Montmayeur A."/>
            <person name="Murphy C."/>
            <person name="Neiman D."/>
            <person name="Pearson M."/>
            <person name="Priest M."/>
            <person name="Roberts A."/>
            <person name="Saif S."/>
            <person name="Shea T."/>
            <person name="Sisk P."/>
            <person name="Sykes S."/>
            <person name="Wortman J."/>
            <person name="Nusbaum C."/>
            <person name="Birren B."/>
        </authorList>
    </citation>
    <scope>NUCLEOTIDE SEQUENCE [LARGE SCALE GENOMIC DNA]</scope>
    <source>
        <strain evidence="3 7">CM2</strain>
    </source>
</reference>
<evidence type="ECO:0000313" key="3">
    <source>
        <dbReference type="EMBL" id="EHL18598.1"/>
    </source>
</evidence>
<feature type="transmembrane region" description="Helical" evidence="1">
    <location>
        <begin position="12"/>
        <end position="36"/>
    </location>
</feature>
<keyword evidence="5" id="KW-1185">Reference proteome</keyword>
<organism evidence="2 6">
    <name type="scientific">Peptoanaerobacter stomatis</name>
    <dbReference type="NCBI Taxonomy" id="796937"/>
    <lineage>
        <taxon>Bacteria</taxon>
        <taxon>Bacillati</taxon>
        <taxon>Bacillota</taxon>
        <taxon>Clostridia</taxon>
        <taxon>Peptostreptococcales</taxon>
        <taxon>Filifactoraceae</taxon>
        <taxon>Peptoanaerobacter</taxon>
    </lineage>
</organism>
<keyword evidence="1" id="KW-0812">Transmembrane</keyword>
<dbReference type="EMBL" id="AFZF02000009">
    <property type="protein sequence ID" value="EHL18598.1"/>
    <property type="molecule type" value="Genomic_DNA"/>
</dbReference>
<feature type="transmembrane region" description="Helical" evidence="1">
    <location>
        <begin position="56"/>
        <end position="72"/>
    </location>
</feature>
<dbReference type="Proteomes" id="UP000017818">
    <property type="component" value="Unassembled WGS sequence"/>
</dbReference>
<proteinExistence type="predicted"/>
<comment type="caution">
    <text evidence="2">The sequence shown here is derived from an EMBL/GenBank/DDBJ whole genome shotgun (WGS) entry which is preliminary data.</text>
</comment>
<dbReference type="BioCyc" id="EBAC796937-HMP:GMGH-1207-MONOMER"/>
<dbReference type="Proteomes" id="UP000006437">
    <property type="component" value="Unassembled WGS sequence"/>
</dbReference>
<sequence>MGYDLLGLMALGYLSLFLGAAIITTINIVVLIATYLLTGISLYKLAMNNGHQDKAILAWIPVVNLYLVGLLAGDTKLLSIDLPAQWLGIILVILRIMGGFGDKSPFILWLVSTILIIFAFYNLYKRAESPLAVIMAILSLIPFLKAIFLYIIKDRNLLYFYE</sequence>
<dbReference type="Proteomes" id="UP000005244">
    <property type="component" value="Unassembled WGS sequence"/>
</dbReference>
<name>G9WYF2_9FIRM</name>
<dbReference type="EMBL" id="ALNK01000032">
    <property type="protein sequence ID" value="EJU20976.1"/>
    <property type="molecule type" value="Genomic_DNA"/>
</dbReference>
<feature type="transmembrane region" description="Helical" evidence="1">
    <location>
        <begin position="84"/>
        <end position="100"/>
    </location>
</feature>
<evidence type="ECO:0000313" key="6">
    <source>
        <dbReference type="Proteomes" id="UP000006437"/>
    </source>
</evidence>
<dbReference type="OrthoDB" id="2065729at2"/>
<feature type="transmembrane region" description="Helical" evidence="1">
    <location>
        <begin position="131"/>
        <end position="152"/>
    </location>
</feature>
<evidence type="ECO:0000313" key="2">
    <source>
        <dbReference type="EMBL" id="EHL16363.1"/>
    </source>
</evidence>
<evidence type="ECO:0000256" key="1">
    <source>
        <dbReference type="SAM" id="Phobius"/>
    </source>
</evidence>
<protein>
    <submittedName>
        <fullName evidence="2">Uncharacterized protein</fullName>
    </submittedName>
</protein>
<evidence type="ECO:0000313" key="5">
    <source>
        <dbReference type="Proteomes" id="UP000005244"/>
    </source>
</evidence>
<reference evidence="4 5" key="3">
    <citation type="submission" date="2012-07" db="EMBL/GenBank/DDBJ databases">
        <authorList>
            <person name="Durkin A.S."/>
            <person name="McCorrison J."/>
            <person name="Torralba M."/>
            <person name="Gillis M."/>
            <person name="Methe B."/>
            <person name="Sutton G."/>
            <person name="Nelson K.E."/>
        </authorList>
    </citation>
    <scope>NUCLEOTIDE SEQUENCE [LARGE SCALE GENOMIC DNA]</scope>
    <source>
        <strain evidence="4 5">OBRC8</strain>
    </source>
</reference>
<dbReference type="HOGENOM" id="CLU_1650414_0_0_9"/>
<reference evidence="2 6" key="1">
    <citation type="submission" date="2011-08" db="EMBL/GenBank/DDBJ databases">
        <title>The Genome Sequence of Eubacteriaceae bacterium ACC19a.</title>
        <authorList>
            <consortium name="The Broad Institute Genome Sequencing Platform"/>
            <person name="Earl A."/>
            <person name="Ward D."/>
            <person name="Feldgarden M."/>
            <person name="Gevers D."/>
            <person name="Sizova M."/>
            <person name="Hazen A."/>
            <person name="Epstein S."/>
            <person name="Young S.K."/>
            <person name="Zeng Q."/>
            <person name="Gargeya S."/>
            <person name="Fitzgerald M."/>
            <person name="Haas B."/>
            <person name="Abouelleil A."/>
            <person name="Alvarado L."/>
            <person name="Arachchi H.M."/>
            <person name="Berlin A."/>
            <person name="Brown A."/>
            <person name="Chapman S.B."/>
            <person name="Chen Z."/>
            <person name="Dunbar C."/>
            <person name="Freedman E."/>
            <person name="Gearin G."/>
            <person name="Gellesch M."/>
            <person name="Goldberg J."/>
            <person name="Griggs A."/>
            <person name="Gujja S."/>
            <person name="Heiman D."/>
            <person name="Howarth C."/>
            <person name="Larson L."/>
            <person name="Lui A."/>
            <person name="MacDonald P.J.P."/>
            <person name="Montmayeur A."/>
            <person name="Murphy C."/>
            <person name="Neiman D."/>
            <person name="Pearson M."/>
            <person name="Priest M."/>
            <person name="Roberts A."/>
            <person name="Saif S."/>
            <person name="Shea T."/>
            <person name="Shenoy N."/>
            <person name="Sisk P."/>
            <person name="Stolte C."/>
            <person name="Sykes S."/>
            <person name="Wortman J."/>
            <person name="Nusbaum C."/>
            <person name="Birren B."/>
        </authorList>
    </citation>
    <scope>NUCLEOTIDE SEQUENCE [LARGE SCALE GENOMIC DNA]</scope>
    <source>
        <strain evidence="2 6">ACC19a</strain>
    </source>
</reference>
<evidence type="ECO:0000313" key="4">
    <source>
        <dbReference type="EMBL" id="EJU20976.1"/>
    </source>
</evidence>
<evidence type="ECO:0000313" key="7">
    <source>
        <dbReference type="Proteomes" id="UP000017818"/>
    </source>
</evidence>
<dbReference type="RefSeq" id="WP_009525438.1">
    <property type="nucleotide sequence ID" value="NZ_ALNK01000032.1"/>
</dbReference>
<accession>G9WYF2</accession>
<accession>V9HRZ2</accession>
<keyword evidence="1" id="KW-1133">Transmembrane helix</keyword>
<keyword evidence="1" id="KW-0472">Membrane</keyword>
<gene>
    <name evidence="4" type="ORF">HMPREF1143_0442</name>
    <name evidence="2" type="ORF">HMPREF9629_01203</name>
    <name evidence="3" type="ORF">HMPREF9630_00323</name>
</gene>
<accession>J4W4K3</accession>
<dbReference type="AlphaFoldDB" id="G9WYF2"/>
<feature type="transmembrane region" description="Helical" evidence="1">
    <location>
        <begin position="106"/>
        <end position="124"/>
    </location>
</feature>